<protein>
    <submittedName>
        <fullName evidence="2">Unannotated protein</fullName>
    </submittedName>
</protein>
<proteinExistence type="predicted"/>
<evidence type="ECO:0000313" key="2">
    <source>
        <dbReference type="EMBL" id="CAB5004964.1"/>
    </source>
</evidence>
<accession>A0A6J7PSG0</accession>
<name>A0A6J7PSG0_9ZZZZ</name>
<evidence type="ECO:0000256" key="1">
    <source>
        <dbReference type="SAM" id="MobiDB-lite"/>
    </source>
</evidence>
<feature type="compositionally biased region" description="Polar residues" evidence="1">
    <location>
        <begin position="91"/>
        <end position="100"/>
    </location>
</feature>
<reference evidence="2" key="1">
    <citation type="submission" date="2020-05" db="EMBL/GenBank/DDBJ databases">
        <authorList>
            <person name="Chiriac C."/>
            <person name="Salcher M."/>
            <person name="Ghai R."/>
            <person name="Kavagutti S V."/>
        </authorList>
    </citation>
    <scope>NUCLEOTIDE SEQUENCE</scope>
</reference>
<organism evidence="2">
    <name type="scientific">freshwater metagenome</name>
    <dbReference type="NCBI Taxonomy" id="449393"/>
    <lineage>
        <taxon>unclassified sequences</taxon>
        <taxon>metagenomes</taxon>
        <taxon>ecological metagenomes</taxon>
    </lineage>
</organism>
<feature type="region of interest" description="Disordered" evidence="1">
    <location>
        <begin position="75"/>
        <end position="116"/>
    </location>
</feature>
<dbReference type="AlphaFoldDB" id="A0A6J7PSG0"/>
<dbReference type="EMBL" id="CAFBPD010000082">
    <property type="protein sequence ID" value="CAB5004964.1"/>
    <property type="molecule type" value="Genomic_DNA"/>
</dbReference>
<sequence>MTDIYCRIALASSGVVSGTRLAAAPATAGPSAANAPVSCSAAGLSAGTTYWFDVFATDADGTGSSGVPSAFTTSAGGSGGGAAPIEAPIVTPSSAQTGSAPSGKPPTVATGPASSVGRASAVGMGSVSSVDAGVVVVCLIAPESAPETLTEIPATVSGDRATCQFMALPADTGWRYALRATSSFGVVTGAWSGFRTTGSRGPRIVPPQRLSSSRPTVILAEPTYSEWGGRVDAQAIAEGGADTLTVTRTQRGRVTVRPAPEAGVVTILWRSTAPKGGIPLAITRVYRPVGAIWELVPVSRHSAGN</sequence>
<gene>
    <name evidence="2" type="ORF">UFOPK4061_00561</name>
</gene>